<dbReference type="EMBL" id="FWZT01000005">
    <property type="protein sequence ID" value="SMF14005.1"/>
    <property type="molecule type" value="Genomic_DNA"/>
</dbReference>
<dbReference type="InterPro" id="IPR020103">
    <property type="entry name" value="PsdUridine_synth_cat_dom_sf"/>
</dbReference>
<evidence type="ECO:0000313" key="7">
    <source>
        <dbReference type="EMBL" id="SMF14005.1"/>
    </source>
</evidence>
<comment type="similarity">
    <text evidence="1 5">Belongs to the pseudouridine synthase RluA family.</text>
</comment>
<dbReference type="InterPro" id="IPR050188">
    <property type="entry name" value="RluA_PseudoU_synthase"/>
</dbReference>
<dbReference type="STRING" id="1513793.SAMN06296036_105266"/>
<proteinExistence type="inferred from homology"/>
<evidence type="ECO:0000256" key="5">
    <source>
        <dbReference type="RuleBase" id="RU362028"/>
    </source>
</evidence>
<dbReference type="InterPro" id="IPR006225">
    <property type="entry name" value="PsdUridine_synth_RluC/D"/>
</dbReference>
<dbReference type="InterPro" id="IPR006145">
    <property type="entry name" value="PsdUridine_synth_RsuA/RluA"/>
</dbReference>
<keyword evidence="2 5" id="KW-0413">Isomerase</keyword>
<dbReference type="GO" id="GO:0120159">
    <property type="term" value="F:rRNA pseudouridine synthase activity"/>
    <property type="evidence" value="ECO:0007669"/>
    <property type="project" value="UniProtKB-ARBA"/>
</dbReference>
<dbReference type="GO" id="GO:0000455">
    <property type="term" value="P:enzyme-directed rRNA pseudouridine synthesis"/>
    <property type="evidence" value="ECO:0007669"/>
    <property type="project" value="TreeGrafter"/>
</dbReference>
<dbReference type="InterPro" id="IPR006224">
    <property type="entry name" value="PsdUridine_synth_RluA-like_CS"/>
</dbReference>
<feature type="domain" description="RNA-binding S4" evidence="6">
    <location>
        <begin position="15"/>
        <end position="78"/>
    </location>
</feature>
<sequence>MESVSLKVSKDCVGMRLDQAIAAESELSRGKARKIIDLGGCYLNRKRIRRSSQPVKEADKIQIYWRDEELDRLKQISQLLQPQDIIFEDAHVLAMNKPAGLPAQGTRTQDRFHMEAQVQSLMQSTRGRAPALRMIHRLDRDTTGVMIFAKSKKAYQFYSEAFAQRKVEKEYHALCHGIPSEERWTQTEPLSKIHASAGRVYVDFDQGLTAETHFEVITRFEEDQLTLIRCRPITGRTHQIRAHLDYRNLPVVGDRNYGIDCFSSLRPTLQTFAKEQHMLHARGLCIPYLRGEASKKIVAIYPLAMASTLEELGVSTLKD</sequence>
<dbReference type="PANTHER" id="PTHR21600:SF87">
    <property type="entry name" value="RNA PSEUDOURIDYLATE SYNTHASE DOMAIN-CONTAINING PROTEIN 1"/>
    <property type="match status" value="1"/>
</dbReference>
<reference evidence="8" key="1">
    <citation type="submission" date="2017-04" db="EMBL/GenBank/DDBJ databases">
        <authorList>
            <person name="Varghese N."/>
            <person name="Submissions S."/>
        </authorList>
    </citation>
    <scope>NUCLEOTIDE SEQUENCE [LARGE SCALE GENOMIC DNA]</scope>
    <source>
        <strain evidence="8">RKEM611</strain>
    </source>
</reference>
<dbReference type="PROSITE" id="PS50889">
    <property type="entry name" value="S4"/>
    <property type="match status" value="1"/>
</dbReference>
<comment type="catalytic activity">
    <reaction evidence="5">
        <text>a uridine in RNA = a pseudouridine in RNA</text>
        <dbReference type="Rhea" id="RHEA:48348"/>
        <dbReference type="Rhea" id="RHEA-COMP:12068"/>
        <dbReference type="Rhea" id="RHEA-COMP:12069"/>
        <dbReference type="ChEBI" id="CHEBI:65314"/>
        <dbReference type="ChEBI" id="CHEBI:65315"/>
    </reaction>
</comment>
<evidence type="ECO:0000256" key="4">
    <source>
        <dbReference type="PROSITE-ProRule" id="PRU00182"/>
    </source>
</evidence>
<feature type="active site" evidence="3">
    <location>
        <position position="139"/>
    </location>
</feature>
<gene>
    <name evidence="7" type="ORF">SAMN06296036_105266</name>
</gene>
<dbReference type="SMART" id="SM00363">
    <property type="entry name" value="S4"/>
    <property type="match status" value="1"/>
</dbReference>
<dbReference type="CDD" id="cd00165">
    <property type="entry name" value="S4"/>
    <property type="match status" value="1"/>
</dbReference>
<protein>
    <recommendedName>
        <fullName evidence="5">Pseudouridine synthase</fullName>
        <ecNumber evidence="5">5.4.99.-</ecNumber>
    </recommendedName>
</protein>
<dbReference type="NCBIfam" id="TIGR00005">
    <property type="entry name" value="rluA_subfam"/>
    <property type="match status" value="1"/>
</dbReference>
<dbReference type="InterPro" id="IPR036986">
    <property type="entry name" value="S4_RNA-bd_sf"/>
</dbReference>
<dbReference type="InterPro" id="IPR002942">
    <property type="entry name" value="S4_RNA-bd"/>
</dbReference>
<dbReference type="SUPFAM" id="SSF55174">
    <property type="entry name" value="Alpha-L RNA-binding motif"/>
    <property type="match status" value="1"/>
</dbReference>
<accession>A0A1Y6BKG0</accession>
<dbReference type="RefSeq" id="WP_159455253.1">
    <property type="nucleotide sequence ID" value="NZ_FWZT01000005.1"/>
</dbReference>
<evidence type="ECO:0000256" key="1">
    <source>
        <dbReference type="ARBA" id="ARBA00010876"/>
    </source>
</evidence>
<name>A0A1Y6BKG0_9BACT</name>
<evidence type="ECO:0000313" key="8">
    <source>
        <dbReference type="Proteomes" id="UP000192907"/>
    </source>
</evidence>
<dbReference type="GO" id="GO:0003723">
    <property type="term" value="F:RNA binding"/>
    <property type="evidence" value="ECO:0007669"/>
    <property type="project" value="UniProtKB-KW"/>
</dbReference>
<keyword evidence="8" id="KW-1185">Reference proteome</keyword>
<evidence type="ECO:0000256" key="3">
    <source>
        <dbReference type="PIRSR" id="PIRSR606225-1"/>
    </source>
</evidence>
<dbReference type="PANTHER" id="PTHR21600">
    <property type="entry name" value="MITOCHONDRIAL RNA PSEUDOURIDINE SYNTHASE"/>
    <property type="match status" value="1"/>
</dbReference>
<dbReference type="PROSITE" id="PS01129">
    <property type="entry name" value="PSI_RLU"/>
    <property type="match status" value="1"/>
</dbReference>
<dbReference type="Gene3D" id="3.10.290.10">
    <property type="entry name" value="RNA-binding S4 domain"/>
    <property type="match status" value="1"/>
</dbReference>
<dbReference type="AlphaFoldDB" id="A0A1Y6BKG0"/>
<dbReference type="Proteomes" id="UP000192907">
    <property type="component" value="Unassembled WGS sequence"/>
</dbReference>
<dbReference type="Pfam" id="PF01479">
    <property type="entry name" value="S4"/>
    <property type="match status" value="1"/>
</dbReference>
<dbReference type="Pfam" id="PF00849">
    <property type="entry name" value="PseudoU_synth_2"/>
    <property type="match status" value="1"/>
</dbReference>
<dbReference type="EC" id="5.4.99.-" evidence="5"/>
<comment type="function">
    <text evidence="5">Responsible for synthesis of pseudouridine from uracil.</text>
</comment>
<evidence type="ECO:0000256" key="2">
    <source>
        <dbReference type="ARBA" id="ARBA00023235"/>
    </source>
</evidence>
<evidence type="ECO:0000259" key="6">
    <source>
        <dbReference type="SMART" id="SM00363"/>
    </source>
</evidence>
<organism evidence="7 8">
    <name type="scientific">Pseudobacteriovorax antillogorgiicola</name>
    <dbReference type="NCBI Taxonomy" id="1513793"/>
    <lineage>
        <taxon>Bacteria</taxon>
        <taxon>Pseudomonadati</taxon>
        <taxon>Bdellovibrionota</taxon>
        <taxon>Oligoflexia</taxon>
        <taxon>Oligoflexales</taxon>
        <taxon>Pseudobacteriovoracaceae</taxon>
        <taxon>Pseudobacteriovorax</taxon>
    </lineage>
</organism>
<dbReference type="Gene3D" id="3.30.2350.10">
    <property type="entry name" value="Pseudouridine synthase"/>
    <property type="match status" value="1"/>
</dbReference>
<dbReference type="CDD" id="cd02869">
    <property type="entry name" value="PseudoU_synth_RluA_like"/>
    <property type="match status" value="1"/>
</dbReference>
<keyword evidence="4" id="KW-0694">RNA-binding</keyword>
<dbReference type="SUPFAM" id="SSF55120">
    <property type="entry name" value="Pseudouridine synthase"/>
    <property type="match status" value="1"/>
</dbReference>